<dbReference type="EMBL" id="GISG01190382">
    <property type="protein sequence ID" value="MBA4656014.1"/>
    <property type="molecule type" value="Transcribed_RNA"/>
</dbReference>
<name>A0A7C9A0I6_OPUST</name>
<protein>
    <submittedName>
        <fullName evidence="1">Uncharacterized protein</fullName>
    </submittedName>
</protein>
<proteinExistence type="predicted"/>
<organism evidence="1">
    <name type="scientific">Opuntia streptacantha</name>
    <name type="common">Prickly pear cactus</name>
    <name type="synonym">Opuntia cardona</name>
    <dbReference type="NCBI Taxonomy" id="393608"/>
    <lineage>
        <taxon>Eukaryota</taxon>
        <taxon>Viridiplantae</taxon>
        <taxon>Streptophyta</taxon>
        <taxon>Embryophyta</taxon>
        <taxon>Tracheophyta</taxon>
        <taxon>Spermatophyta</taxon>
        <taxon>Magnoliopsida</taxon>
        <taxon>eudicotyledons</taxon>
        <taxon>Gunneridae</taxon>
        <taxon>Pentapetalae</taxon>
        <taxon>Caryophyllales</taxon>
        <taxon>Cactineae</taxon>
        <taxon>Cactaceae</taxon>
        <taxon>Opuntioideae</taxon>
        <taxon>Opuntia</taxon>
    </lineage>
</organism>
<sequence length="133" mass="15546">MIILKRNPRRMKHRKAKAKVKAVAAVQKRLKLIQMDLDLMVKRSWSDQRIYSVKMRWVTFITTQIMATMLMMRTGDGTTVEFFLCAPVIICVLVESSVQCARSTEKLDNKKYAMVHKKSTIAYKMLMNLLFKK</sequence>
<reference evidence="1" key="2">
    <citation type="submission" date="2020-07" db="EMBL/GenBank/DDBJ databases">
        <authorList>
            <person name="Vera ALvarez R."/>
            <person name="Arias-Moreno D.M."/>
            <person name="Jimenez-Jacinto V."/>
            <person name="Jimenez-Bremont J.F."/>
            <person name="Swaminathan K."/>
            <person name="Moose S.P."/>
            <person name="Guerrero-Gonzalez M.L."/>
            <person name="Marino-Ramirez L."/>
            <person name="Landsman D."/>
            <person name="Rodriguez-Kessler M."/>
            <person name="Delgado-Sanchez P."/>
        </authorList>
    </citation>
    <scope>NUCLEOTIDE SEQUENCE</scope>
    <source>
        <tissue evidence="1">Cladode</tissue>
    </source>
</reference>
<reference evidence="1" key="1">
    <citation type="journal article" date="2013" name="J. Plant Res.">
        <title>Effect of fungi and light on seed germination of three Opuntia species from semiarid lands of central Mexico.</title>
        <authorList>
            <person name="Delgado-Sanchez P."/>
            <person name="Jimenez-Bremont J.F."/>
            <person name="Guerrero-Gonzalez Mde L."/>
            <person name="Flores J."/>
        </authorList>
    </citation>
    <scope>NUCLEOTIDE SEQUENCE</scope>
    <source>
        <tissue evidence="1">Cladode</tissue>
    </source>
</reference>
<evidence type="ECO:0000313" key="1">
    <source>
        <dbReference type="EMBL" id="MBA4656014.1"/>
    </source>
</evidence>
<dbReference type="AlphaFoldDB" id="A0A7C9A0I6"/>
<accession>A0A7C9A0I6</accession>